<name>A0A366KYW6_9SPHI</name>
<gene>
    <name evidence="1" type="ORF">DRW42_13070</name>
</gene>
<dbReference type="Proteomes" id="UP000252081">
    <property type="component" value="Unassembled WGS sequence"/>
</dbReference>
<protein>
    <submittedName>
        <fullName evidence="1">3-isopropylmalate dehydratase</fullName>
    </submittedName>
</protein>
<keyword evidence="2" id="KW-1185">Reference proteome</keyword>
<comment type="caution">
    <text evidence="1">The sequence shown here is derived from an EMBL/GenBank/DDBJ whole genome shotgun (WGS) entry which is preliminary data.</text>
</comment>
<dbReference type="EMBL" id="QNQU01000010">
    <property type="protein sequence ID" value="RBQ06710.1"/>
    <property type="molecule type" value="Genomic_DNA"/>
</dbReference>
<proteinExistence type="predicted"/>
<evidence type="ECO:0000313" key="2">
    <source>
        <dbReference type="Proteomes" id="UP000252081"/>
    </source>
</evidence>
<dbReference type="OrthoDB" id="798594at2"/>
<sequence length="72" mass="8716">MKQYIRDNEGNLIEIDDLQAAIYQVADYIHYLHSDDAPDMHRFDQKRQAYWRDIFIKLNLLKNSKESGYEHN</sequence>
<evidence type="ECO:0000313" key="1">
    <source>
        <dbReference type="EMBL" id="RBQ06710.1"/>
    </source>
</evidence>
<organism evidence="1 2">
    <name type="scientific">Pedobacter miscanthi</name>
    <dbReference type="NCBI Taxonomy" id="2259170"/>
    <lineage>
        <taxon>Bacteria</taxon>
        <taxon>Pseudomonadati</taxon>
        <taxon>Bacteroidota</taxon>
        <taxon>Sphingobacteriia</taxon>
        <taxon>Sphingobacteriales</taxon>
        <taxon>Sphingobacteriaceae</taxon>
        <taxon>Pedobacter</taxon>
    </lineage>
</organism>
<dbReference type="AlphaFoldDB" id="A0A366KYW6"/>
<dbReference type="RefSeq" id="WP_113949273.1">
    <property type="nucleotide sequence ID" value="NZ_QNQU01000010.1"/>
</dbReference>
<reference evidence="1 2" key="1">
    <citation type="submission" date="2018-07" db="EMBL/GenBank/DDBJ databases">
        <title>A draft genome of a endophytic bacteria, a new species of Pedobacter.</title>
        <authorList>
            <person name="Zhang Z.D."/>
            <person name="Chen Z.J."/>
        </authorList>
    </citation>
    <scope>NUCLEOTIDE SEQUENCE [LARGE SCALE GENOMIC DNA]</scope>
    <source>
        <strain evidence="1 2">RS10</strain>
    </source>
</reference>
<accession>A0A366KYW6</accession>